<dbReference type="Proteomes" id="UP000326838">
    <property type="component" value="Unassembled WGS sequence"/>
</dbReference>
<dbReference type="AlphaFoldDB" id="A0A5N0TR32"/>
<dbReference type="Pfam" id="PF07730">
    <property type="entry name" value="HisKA_3"/>
    <property type="match status" value="1"/>
</dbReference>
<keyword evidence="4" id="KW-0808">Transferase</keyword>
<evidence type="ECO:0000259" key="10">
    <source>
        <dbReference type="Pfam" id="PF02518"/>
    </source>
</evidence>
<evidence type="ECO:0000313" key="12">
    <source>
        <dbReference type="EMBL" id="KAA9135799.1"/>
    </source>
</evidence>
<keyword evidence="9" id="KW-0472">Membrane</keyword>
<protein>
    <recommendedName>
        <fullName evidence="2">histidine kinase</fullName>
        <ecNumber evidence="2">2.7.13.3</ecNumber>
    </recommendedName>
</protein>
<dbReference type="InterPro" id="IPR036890">
    <property type="entry name" value="HATPase_C_sf"/>
</dbReference>
<comment type="caution">
    <text evidence="12">The sequence shown here is derived from an EMBL/GenBank/DDBJ whole genome shotgun (WGS) entry which is preliminary data.</text>
</comment>
<dbReference type="GO" id="GO:0005524">
    <property type="term" value="F:ATP binding"/>
    <property type="evidence" value="ECO:0007669"/>
    <property type="project" value="UniProtKB-KW"/>
</dbReference>
<dbReference type="Gene3D" id="3.30.565.10">
    <property type="entry name" value="Histidine kinase-like ATPase, C-terminal domain"/>
    <property type="match status" value="1"/>
</dbReference>
<gene>
    <name evidence="12" type="ORF">F6B40_01010</name>
</gene>
<keyword evidence="13" id="KW-1185">Reference proteome</keyword>
<dbReference type="GO" id="GO:0000155">
    <property type="term" value="F:phosphorelay sensor kinase activity"/>
    <property type="evidence" value="ECO:0007669"/>
    <property type="project" value="InterPro"/>
</dbReference>
<evidence type="ECO:0000256" key="8">
    <source>
        <dbReference type="ARBA" id="ARBA00023012"/>
    </source>
</evidence>
<evidence type="ECO:0000259" key="11">
    <source>
        <dbReference type="Pfam" id="PF07730"/>
    </source>
</evidence>
<evidence type="ECO:0000256" key="3">
    <source>
        <dbReference type="ARBA" id="ARBA00022553"/>
    </source>
</evidence>
<dbReference type="GO" id="GO:0046983">
    <property type="term" value="F:protein dimerization activity"/>
    <property type="evidence" value="ECO:0007669"/>
    <property type="project" value="InterPro"/>
</dbReference>
<dbReference type="InterPro" id="IPR011712">
    <property type="entry name" value="Sig_transdc_His_kin_sub3_dim/P"/>
</dbReference>
<keyword evidence="8" id="KW-0902">Two-component regulatory system</keyword>
<dbReference type="CDD" id="cd16917">
    <property type="entry name" value="HATPase_UhpB-NarQ-NarX-like"/>
    <property type="match status" value="1"/>
</dbReference>
<name>A0A5N0TR32_9MICO</name>
<evidence type="ECO:0000256" key="2">
    <source>
        <dbReference type="ARBA" id="ARBA00012438"/>
    </source>
</evidence>
<evidence type="ECO:0000313" key="13">
    <source>
        <dbReference type="Proteomes" id="UP000326838"/>
    </source>
</evidence>
<keyword evidence="9" id="KW-0812">Transmembrane</keyword>
<evidence type="ECO:0000256" key="9">
    <source>
        <dbReference type="SAM" id="Phobius"/>
    </source>
</evidence>
<keyword evidence="5" id="KW-0547">Nucleotide-binding</keyword>
<feature type="transmembrane region" description="Helical" evidence="9">
    <location>
        <begin position="37"/>
        <end position="60"/>
    </location>
</feature>
<dbReference type="PANTHER" id="PTHR24421">
    <property type="entry name" value="NITRATE/NITRITE SENSOR PROTEIN NARX-RELATED"/>
    <property type="match status" value="1"/>
</dbReference>
<feature type="domain" description="Signal transduction histidine kinase subgroup 3 dimerisation and phosphoacceptor" evidence="11">
    <location>
        <begin position="227"/>
        <end position="293"/>
    </location>
</feature>
<evidence type="ECO:0000256" key="5">
    <source>
        <dbReference type="ARBA" id="ARBA00022741"/>
    </source>
</evidence>
<organism evidence="12 13">
    <name type="scientific">Microbacterium caowuchunii</name>
    <dbReference type="NCBI Taxonomy" id="2614638"/>
    <lineage>
        <taxon>Bacteria</taxon>
        <taxon>Bacillati</taxon>
        <taxon>Actinomycetota</taxon>
        <taxon>Actinomycetes</taxon>
        <taxon>Micrococcales</taxon>
        <taxon>Microbacteriaceae</taxon>
        <taxon>Microbacterium</taxon>
    </lineage>
</organism>
<dbReference type="GO" id="GO:0016020">
    <property type="term" value="C:membrane"/>
    <property type="evidence" value="ECO:0007669"/>
    <property type="project" value="InterPro"/>
</dbReference>
<feature type="transmembrane region" description="Helical" evidence="9">
    <location>
        <begin position="170"/>
        <end position="196"/>
    </location>
</feature>
<sequence length="438" mass="45514">MPRSSLHPAMPDAGHRNAVPHPAWFTLRMRRPSRSDLAAAFRAALVPLLVMAVGIGYVGVQLSGGMGEDPTPSSVPGGVHGAIVILQAGILLFRRRAPILVLVGVVLLDLVILATSAGQLGIGALAVIVATYGAVRHGGHRGAAYSAVAGTAVATALVGTFAMASGGDLLSTALLVAAARIVLLSALPAATAEYVVGRQRLARAMRDQEEAAERERSAEAERTIRAERTALARELHDVAGHHLSGIIVSAQAASALARTDPDQARETLRALQQNARTALADLRRTVGLLRDDDEESSPGAAPGAVPALAEIPALVAAARERGQDVRLQETGRAEPLGPLAETAGYRMVQESLANAARHAPGTVCRVSVTYRPEGVELVVVNGPGRTRTVSPGTAAGYGIAGMRERADLVGGRLETGPRADGGWRNRLTIPIEREGDAT</sequence>
<dbReference type="EC" id="2.7.13.3" evidence="2"/>
<evidence type="ECO:0000256" key="6">
    <source>
        <dbReference type="ARBA" id="ARBA00022777"/>
    </source>
</evidence>
<proteinExistence type="predicted"/>
<evidence type="ECO:0000256" key="4">
    <source>
        <dbReference type="ARBA" id="ARBA00022679"/>
    </source>
</evidence>
<dbReference type="EMBL" id="VYUY01000003">
    <property type="protein sequence ID" value="KAA9135799.1"/>
    <property type="molecule type" value="Genomic_DNA"/>
</dbReference>
<keyword evidence="7" id="KW-0067">ATP-binding</keyword>
<reference evidence="13" key="1">
    <citation type="submission" date="2019-09" db="EMBL/GenBank/DDBJ databases">
        <title>Mumia zhuanghuii sp. nov. isolated from the intestinal contents of plateau pika (Ochotona curzoniae) in the Qinghai-Tibet plateau of China.</title>
        <authorList>
            <person name="Tian Z."/>
        </authorList>
    </citation>
    <scope>NUCLEOTIDE SEQUENCE [LARGE SCALE GENOMIC DNA]</scope>
    <source>
        <strain evidence="13">L-033</strain>
    </source>
</reference>
<feature type="domain" description="Histidine kinase/HSP90-like ATPase" evidence="10">
    <location>
        <begin position="345"/>
        <end position="432"/>
    </location>
</feature>
<keyword evidence="3" id="KW-0597">Phosphoprotein</keyword>
<dbReference type="SUPFAM" id="SSF55874">
    <property type="entry name" value="ATPase domain of HSP90 chaperone/DNA topoisomerase II/histidine kinase"/>
    <property type="match status" value="1"/>
</dbReference>
<dbReference type="Pfam" id="PF02518">
    <property type="entry name" value="HATPase_c"/>
    <property type="match status" value="1"/>
</dbReference>
<feature type="transmembrane region" description="Helical" evidence="9">
    <location>
        <begin position="144"/>
        <end position="164"/>
    </location>
</feature>
<keyword evidence="6 12" id="KW-0418">Kinase</keyword>
<dbReference type="InterPro" id="IPR003594">
    <property type="entry name" value="HATPase_dom"/>
</dbReference>
<evidence type="ECO:0000256" key="7">
    <source>
        <dbReference type="ARBA" id="ARBA00022840"/>
    </source>
</evidence>
<keyword evidence="9" id="KW-1133">Transmembrane helix</keyword>
<accession>A0A5N0TR32</accession>
<dbReference type="InterPro" id="IPR050482">
    <property type="entry name" value="Sensor_HK_TwoCompSys"/>
</dbReference>
<comment type="catalytic activity">
    <reaction evidence="1">
        <text>ATP + protein L-histidine = ADP + protein N-phospho-L-histidine.</text>
        <dbReference type="EC" id="2.7.13.3"/>
    </reaction>
</comment>
<dbReference type="Gene3D" id="1.20.5.1930">
    <property type="match status" value="1"/>
</dbReference>
<evidence type="ECO:0000256" key="1">
    <source>
        <dbReference type="ARBA" id="ARBA00000085"/>
    </source>
</evidence>
<feature type="transmembrane region" description="Helical" evidence="9">
    <location>
        <begin position="99"/>
        <end position="132"/>
    </location>
</feature>
<dbReference type="PANTHER" id="PTHR24421:SF10">
    <property type="entry name" value="NITRATE_NITRITE SENSOR PROTEIN NARQ"/>
    <property type="match status" value="1"/>
</dbReference>